<feature type="compositionally biased region" description="Gly residues" evidence="1">
    <location>
        <begin position="164"/>
        <end position="180"/>
    </location>
</feature>
<feature type="compositionally biased region" description="Gly residues" evidence="1">
    <location>
        <begin position="187"/>
        <end position="204"/>
    </location>
</feature>
<reference evidence="4" key="1">
    <citation type="submission" date="2017-09" db="EMBL/GenBank/DDBJ databases">
        <title>Depth-based differentiation of microbial function through sediment-hosted aquifers and enrichment of novel symbionts in the deep terrestrial subsurface.</title>
        <authorList>
            <person name="Probst A.J."/>
            <person name="Ladd B."/>
            <person name="Jarett J.K."/>
            <person name="Geller-Mcgrath D.E."/>
            <person name="Sieber C.M.K."/>
            <person name="Emerson J.B."/>
            <person name="Anantharaman K."/>
            <person name="Thomas B.C."/>
            <person name="Malmstrom R."/>
            <person name="Stieglmeier M."/>
            <person name="Klingl A."/>
            <person name="Woyke T."/>
            <person name="Ryan C.M."/>
            <person name="Banfield J.F."/>
        </authorList>
    </citation>
    <scope>NUCLEOTIDE SEQUENCE [LARGE SCALE GENOMIC DNA]</scope>
</reference>
<keyword evidence="2" id="KW-0732">Signal</keyword>
<feature type="region of interest" description="Disordered" evidence="1">
    <location>
        <begin position="66"/>
        <end position="88"/>
    </location>
</feature>
<evidence type="ECO:0008006" key="5">
    <source>
        <dbReference type="Google" id="ProtNLM"/>
    </source>
</evidence>
<evidence type="ECO:0000313" key="4">
    <source>
        <dbReference type="Proteomes" id="UP000231192"/>
    </source>
</evidence>
<feature type="region of interest" description="Disordered" evidence="1">
    <location>
        <begin position="134"/>
        <end position="214"/>
    </location>
</feature>
<evidence type="ECO:0000256" key="1">
    <source>
        <dbReference type="SAM" id="MobiDB-lite"/>
    </source>
</evidence>
<feature type="signal peptide" evidence="2">
    <location>
        <begin position="1"/>
        <end position="23"/>
    </location>
</feature>
<dbReference type="Proteomes" id="UP000231192">
    <property type="component" value="Unassembled WGS sequence"/>
</dbReference>
<evidence type="ECO:0000313" key="3">
    <source>
        <dbReference type="EMBL" id="PIR83986.1"/>
    </source>
</evidence>
<dbReference type="AlphaFoldDB" id="A0A2H0UE86"/>
<gene>
    <name evidence="3" type="ORF">COU18_01090</name>
</gene>
<feature type="chain" id="PRO_5013843321" description="PE-PGRS family protein" evidence="2">
    <location>
        <begin position="24"/>
        <end position="228"/>
    </location>
</feature>
<accession>A0A2H0UE86</accession>
<evidence type="ECO:0000256" key="2">
    <source>
        <dbReference type="SAM" id="SignalP"/>
    </source>
</evidence>
<proteinExistence type="predicted"/>
<comment type="caution">
    <text evidence="3">The sequence shown here is derived from an EMBL/GenBank/DDBJ whole genome shotgun (WGS) entry which is preliminary data.</text>
</comment>
<feature type="compositionally biased region" description="Polar residues" evidence="1">
    <location>
        <begin position="142"/>
        <end position="153"/>
    </location>
</feature>
<dbReference type="EMBL" id="PFBK01000003">
    <property type="protein sequence ID" value="PIR83986.1"/>
    <property type="molecule type" value="Genomic_DNA"/>
</dbReference>
<organism evidence="3 4">
    <name type="scientific">Candidatus Kaiserbacteria bacterium CG10_big_fil_rev_8_21_14_0_10_51_14</name>
    <dbReference type="NCBI Taxonomy" id="1974610"/>
    <lineage>
        <taxon>Bacteria</taxon>
        <taxon>Candidatus Kaiseribacteriota</taxon>
    </lineage>
</organism>
<feature type="compositionally biased region" description="Low complexity" evidence="1">
    <location>
        <begin position="68"/>
        <end position="79"/>
    </location>
</feature>
<protein>
    <recommendedName>
        <fullName evidence="5">PE-PGRS family protein</fullName>
    </recommendedName>
</protein>
<name>A0A2H0UE86_9BACT</name>
<sequence length="228" mass="21440">MQKKLIAVGTALAMFATATPAFAAVNSSSVTILVTNRGSITNVTQADSHTGLNTALGSLGGTGGLGGDVTSSGSENNGGASAGNGGNGGNGGAGGLITTGDASAEAGSENGLNGTDLEVAFDCECGDLNSVTIDAEVDNDDPSNNIDNTTQARGRTGDNTALGSAGGNAGNGGEVDGGPGSENNGGASAGTGGAGGSGGLGGEIHTGAASSTSGSINLLNTTFVRVRM</sequence>